<dbReference type="CDD" id="cd04458">
    <property type="entry name" value="CSP_CDS"/>
    <property type="match status" value="1"/>
</dbReference>
<dbReference type="Proteomes" id="UP000468687">
    <property type="component" value="Unassembled WGS sequence"/>
</dbReference>
<gene>
    <name evidence="2" type="ORF">G3T38_20490</name>
</gene>
<reference evidence="2 3" key="1">
    <citation type="journal article" date="2014" name="Int. J. Syst. Evol. Microbiol.">
        <title>Nocardioides zeae sp. nov., isolated from the stem of Zea mays.</title>
        <authorList>
            <person name="Glaeser S.P."/>
            <person name="McInroy J.A."/>
            <person name="Busse H.J."/>
            <person name="Kampfer P."/>
        </authorList>
    </citation>
    <scope>NUCLEOTIDE SEQUENCE [LARGE SCALE GENOMIC DNA]</scope>
    <source>
        <strain evidence="2 3">JCM 30728</strain>
    </source>
</reference>
<dbReference type="InterPro" id="IPR012156">
    <property type="entry name" value="Cold_shock_CspA"/>
</dbReference>
<dbReference type="PRINTS" id="PR00050">
    <property type="entry name" value="COLDSHOCK"/>
</dbReference>
<dbReference type="InterPro" id="IPR012340">
    <property type="entry name" value="NA-bd_OB-fold"/>
</dbReference>
<dbReference type="AlphaFoldDB" id="A0A6P0HVA6"/>
<dbReference type="InterPro" id="IPR002059">
    <property type="entry name" value="CSP_DNA-bd"/>
</dbReference>
<protein>
    <submittedName>
        <fullName evidence="2">Cold shock domain-containing protein</fullName>
    </submittedName>
</protein>
<dbReference type="PROSITE" id="PS51857">
    <property type="entry name" value="CSD_2"/>
    <property type="match status" value="1"/>
</dbReference>
<keyword evidence="3" id="KW-1185">Reference proteome</keyword>
<dbReference type="SUPFAM" id="SSF50249">
    <property type="entry name" value="Nucleic acid-binding proteins"/>
    <property type="match status" value="1"/>
</dbReference>
<evidence type="ECO:0000313" key="3">
    <source>
        <dbReference type="Proteomes" id="UP000468687"/>
    </source>
</evidence>
<organism evidence="2 3">
    <name type="scientific">Nocardioides zeae</name>
    <dbReference type="NCBI Taxonomy" id="1457234"/>
    <lineage>
        <taxon>Bacteria</taxon>
        <taxon>Bacillati</taxon>
        <taxon>Actinomycetota</taxon>
        <taxon>Actinomycetes</taxon>
        <taxon>Propionibacteriales</taxon>
        <taxon>Nocardioidaceae</taxon>
        <taxon>Nocardioides</taxon>
    </lineage>
</organism>
<comment type="caution">
    <text evidence="2">The sequence shown here is derived from an EMBL/GenBank/DDBJ whole genome shotgun (WGS) entry which is preliminary data.</text>
</comment>
<dbReference type="GO" id="GO:0003676">
    <property type="term" value="F:nucleic acid binding"/>
    <property type="evidence" value="ECO:0007669"/>
    <property type="project" value="InterPro"/>
</dbReference>
<name>A0A6P0HVA6_9ACTN</name>
<dbReference type="Pfam" id="PF00313">
    <property type="entry name" value="CSD"/>
    <property type="match status" value="1"/>
</dbReference>
<sequence length="71" mass="7408">MAAGTITWFDEGQGYGYITQDHGDAPVVVHGRDLWDAGRPVAVGDRVEFALDRGVAGAEASGVRVIGVPTP</sequence>
<evidence type="ECO:0000313" key="2">
    <source>
        <dbReference type="EMBL" id="NEN80635.1"/>
    </source>
</evidence>
<evidence type="ECO:0000259" key="1">
    <source>
        <dbReference type="PROSITE" id="PS51857"/>
    </source>
</evidence>
<dbReference type="EMBL" id="JAAGXA010000025">
    <property type="protein sequence ID" value="NEN80635.1"/>
    <property type="molecule type" value="Genomic_DNA"/>
</dbReference>
<feature type="domain" description="CSD" evidence="1">
    <location>
        <begin position="1"/>
        <end position="65"/>
    </location>
</feature>
<dbReference type="Gene3D" id="2.40.50.140">
    <property type="entry name" value="Nucleic acid-binding proteins"/>
    <property type="match status" value="1"/>
</dbReference>
<proteinExistence type="predicted"/>
<accession>A0A6P0HVA6</accession>
<dbReference type="PIRSF" id="PIRSF002599">
    <property type="entry name" value="Cold_shock_A"/>
    <property type="match status" value="1"/>
</dbReference>
<dbReference type="RefSeq" id="WP_163774715.1">
    <property type="nucleotide sequence ID" value="NZ_JAAGXA010000025.1"/>
</dbReference>